<feature type="transmembrane region" description="Helical" evidence="1">
    <location>
        <begin position="683"/>
        <end position="701"/>
    </location>
</feature>
<evidence type="ECO:0000313" key="2">
    <source>
        <dbReference type="EMBL" id="WLJ25657.1"/>
    </source>
</evidence>
<keyword evidence="1" id="KW-0472">Membrane</keyword>
<dbReference type="InterPro" id="IPR016024">
    <property type="entry name" value="ARM-type_fold"/>
</dbReference>
<sequence length="1218" mass="130292">MANYKVSTEVTADVSRFKKQIQAAKRVFEKFKAVVEKLKDNDVDADTSNFDKKIDKSKAKAQELDKMKIDPDVTADISEFSRKTDEVKSIINRLDKTNADTEITADIDKAVRNIKSLQGLVNGIKNGEIDIDANTKRAETRIKNIEASLKALSSSKATAEIRVNSEEARRKIAETKKALLEFAKKRATAKLEVDSKLANSEVSRFKLMLKSIPNKIKTRVTLDSNGFRNALTGLNRQVDVFQGRMDRIAKSIRTFGTIGANTIKGSLLSSFSALIPILGSLVPAVAAVGNATVALGGGAVGAAGAFGVLRLGVTGFAGMAVTAIKMLEKGTISASSATNNYKSALNGVKSTWQSIVKENASQIFGAMASGIRSATSALNQMRPFLSGIATLISDNAAKLRTWVTSSSTAQNAFRALNTVGVQIFGDLLNAGGRFGDGLVSIFTQLMPLFKWSSQGFQNMSMAFQKWANSVEGSRAIQNFINYTKTNLPIISNIFKNTFIGIFNIFKAFAPNSTTIFQSLEKMTQKFAEWSAGISKSDGFKKFVQYMNQNGPVIMQLIGNIAMALVNFGIAMAPIAAQVLKAVTAFAGWLAKLFETHPAIAKVLGVSISLGGALMALIPNIVGVTTFLGPLITKIIGLVSKLGLGKTAIQALTKVFTLLFGKASLVRTVFGLLVGVFTSISAPVLAVIAVIGSLVAIFVYLWKTNDGFREACINAWNVIKTTVSTVVTAIVTFVQSIWGGLVAWWQENHVLIQAAATTVWNAIKTVIMTVMNALGPSMKTAWEVIKQAVIIVWEFIKTYVQVAIAVVSGVIKTVMQLITGDWSGAWNTIKQTAMTVWNLIKSGATAIFNALKAALSAIWNAIKSVASGAWNGMKAVIMAAVNYIKNKVQVEWNRLKAITTGVFNGIKAVISAVWNAIKSFITSSVSKIKSSVSSGFNSVRNVVRSVMSAVKSFISSAWNGVKSIVSGAVGAVKSFVSSGFNAVRNTVSNIMGRVRSVISSAWSTIKSTVSNAVHNMASAMSSGMSRMGSAVYSGMSRVSSAVRNGVSNAANAVRSGVYRMVSAGADLARGIARGIMNMAGYVMSRARELASRAVSAIKRALRIHSPSRVMRDEVGVFIAKGLTVGMMQEGNNTIKSASKLGDRVANAFTPQLQTPEISGISQGIKGLKDSIQGDLNASYNVKAEPTTNTIKIQLDLDDEAITAKVDGVHATKDMMLVRN</sequence>
<dbReference type="EMBL" id="OQ890314">
    <property type="protein sequence ID" value="WLJ25657.1"/>
    <property type="molecule type" value="Genomic_DNA"/>
</dbReference>
<organism evidence="2">
    <name type="scientific">Staphylococcus phage HS06</name>
    <dbReference type="NCBI Taxonomy" id="3056400"/>
    <lineage>
        <taxon>Viruses</taxon>
    </lineage>
</organism>
<keyword evidence="1" id="KW-1133">Transmembrane helix</keyword>
<dbReference type="PANTHER" id="PTHR37813:SF1">
    <property type="entry name" value="FELS-2 PROPHAGE PROTEIN"/>
    <property type="match status" value="1"/>
</dbReference>
<feature type="transmembrane region" description="Helical" evidence="1">
    <location>
        <begin position="623"/>
        <end position="643"/>
    </location>
</feature>
<dbReference type="SUPFAM" id="SSF48371">
    <property type="entry name" value="ARM repeat"/>
    <property type="match status" value="1"/>
</dbReference>
<feature type="transmembrane region" description="Helical" evidence="1">
    <location>
        <begin position="655"/>
        <end position="677"/>
    </location>
</feature>
<proteinExistence type="predicted"/>
<feature type="transmembrane region" description="Helical" evidence="1">
    <location>
        <begin position="556"/>
        <end position="579"/>
    </location>
</feature>
<protein>
    <submittedName>
        <fullName evidence="2">Tail tape measure</fullName>
    </submittedName>
</protein>
<keyword evidence="1" id="KW-0812">Transmembrane</keyword>
<dbReference type="Gene3D" id="1.20.120.20">
    <property type="entry name" value="Apolipoprotein"/>
    <property type="match status" value="2"/>
</dbReference>
<reference evidence="2" key="1">
    <citation type="submission" date="2023-04" db="EMBL/GenBank/DDBJ databases">
        <title>The human skin virome in hidradenitis suppurativa patients.</title>
        <authorList>
            <person name="Jansen D."/>
        </authorList>
    </citation>
    <scope>NUCLEOTIDE SEQUENCE</scope>
    <source>
        <strain evidence="2">VC3_JansenPhageC</strain>
    </source>
</reference>
<dbReference type="PANTHER" id="PTHR37813">
    <property type="entry name" value="FELS-2 PROPHAGE PROTEIN"/>
    <property type="match status" value="1"/>
</dbReference>
<feature type="transmembrane region" description="Helical" evidence="1">
    <location>
        <begin position="722"/>
        <end position="744"/>
    </location>
</feature>
<name>A0AA50ACZ6_9VIRU</name>
<accession>A0AA50ACZ6</accession>
<evidence type="ECO:0000256" key="1">
    <source>
        <dbReference type="SAM" id="Phobius"/>
    </source>
</evidence>